<feature type="region of interest" description="Disordered" evidence="1">
    <location>
        <begin position="1"/>
        <end position="92"/>
    </location>
</feature>
<dbReference type="AlphaFoldDB" id="A0A0B7BV72"/>
<evidence type="ECO:0000313" key="2">
    <source>
        <dbReference type="EMBL" id="CEK96827.1"/>
    </source>
</evidence>
<feature type="compositionally biased region" description="Acidic residues" evidence="1">
    <location>
        <begin position="25"/>
        <end position="35"/>
    </location>
</feature>
<feature type="non-terminal residue" evidence="2">
    <location>
        <position position="1"/>
    </location>
</feature>
<accession>A0A0B7BV72</accession>
<feature type="compositionally biased region" description="Polar residues" evidence="1">
    <location>
        <begin position="13"/>
        <end position="24"/>
    </location>
</feature>
<gene>
    <name evidence="2" type="primary">ORF213605</name>
</gene>
<feature type="compositionally biased region" description="Basic and acidic residues" evidence="1">
    <location>
        <begin position="49"/>
        <end position="61"/>
    </location>
</feature>
<organism evidence="2">
    <name type="scientific">Arion vulgaris</name>
    <dbReference type="NCBI Taxonomy" id="1028688"/>
    <lineage>
        <taxon>Eukaryota</taxon>
        <taxon>Metazoa</taxon>
        <taxon>Spiralia</taxon>
        <taxon>Lophotrochozoa</taxon>
        <taxon>Mollusca</taxon>
        <taxon>Gastropoda</taxon>
        <taxon>Heterobranchia</taxon>
        <taxon>Euthyneura</taxon>
        <taxon>Panpulmonata</taxon>
        <taxon>Eupulmonata</taxon>
        <taxon>Stylommatophora</taxon>
        <taxon>Helicina</taxon>
        <taxon>Arionoidea</taxon>
        <taxon>Arionidae</taxon>
        <taxon>Arion</taxon>
    </lineage>
</organism>
<dbReference type="EMBL" id="HACG01049962">
    <property type="protein sequence ID" value="CEK96827.1"/>
    <property type="molecule type" value="Transcribed_RNA"/>
</dbReference>
<feature type="compositionally biased region" description="Basic and acidic residues" evidence="1">
    <location>
        <begin position="1"/>
        <end position="10"/>
    </location>
</feature>
<reference evidence="2" key="1">
    <citation type="submission" date="2014-12" db="EMBL/GenBank/DDBJ databases">
        <title>Insight into the proteome of Arion vulgaris.</title>
        <authorList>
            <person name="Aradska J."/>
            <person name="Bulat T."/>
            <person name="Smidak R."/>
            <person name="Sarate P."/>
            <person name="Gangsoo J."/>
            <person name="Sialana F."/>
            <person name="Bilban M."/>
            <person name="Lubec G."/>
        </authorList>
    </citation>
    <scope>NUCLEOTIDE SEQUENCE</scope>
    <source>
        <tissue evidence="2">Skin</tissue>
    </source>
</reference>
<protein>
    <submittedName>
        <fullName evidence="2">Uncharacterized protein</fullName>
    </submittedName>
</protein>
<proteinExistence type="predicted"/>
<sequence length="92" mass="10455">DDTQLRRKEGGSSFKTQTPICQSAETDEIQDDGDDCTQRQQTAQNFEVELDKTPDDKRNDELEVDEVDEKVSTEMVQSFPVEDSTDDGLMYS</sequence>
<name>A0A0B7BV72_9EUPU</name>
<evidence type="ECO:0000256" key="1">
    <source>
        <dbReference type="SAM" id="MobiDB-lite"/>
    </source>
</evidence>